<gene>
    <name evidence="4" type="ORF">PO878_11115</name>
</gene>
<feature type="domain" description="DUF2510" evidence="3">
    <location>
        <begin position="6"/>
        <end position="30"/>
    </location>
</feature>
<dbReference type="InterPro" id="IPR018649">
    <property type="entry name" value="SHOCT"/>
</dbReference>
<proteinExistence type="predicted"/>
<evidence type="ECO:0000313" key="4">
    <source>
        <dbReference type="EMBL" id="WCO65049.1"/>
    </source>
</evidence>
<evidence type="ECO:0000259" key="3">
    <source>
        <dbReference type="Pfam" id="PF10708"/>
    </source>
</evidence>
<sequence length="243" mass="26128">MTEARWVADPTGRHELRYWDGGQWTDHVSDGSHQSTDPLLSGDAAPGTAIELVSAVELTQAEPAPEPPRDPNLLWEGTSRSLKGAATGGFAGAAAYRVTRDGIHWDVGRLTSRSQQAHIAYVSEVHVNQTMTQKSRGVGSVTVLFTNGGSTVLADVAEPHRVRDIINAAAADYRSHAWERDRQMNAATASNISISQGVPAAGADPTPSVQVSIAQQLRELAELRDAGVLTEDEFTQQKSRLLQ</sequence>
<reference evidence="4" key="1">
    <citation type="submission" date="2023-01" db="EMBL/GenBank/DDBJ databases">
        <title>The diversity of Class Acidimicrobiia in South China Sea sediment environments and the proposal of Iamia marina sp. nov., a novel species of the genus Iamia.</title>
        <authorList>
            <person name="He Y."/>
            <person name="Tian X."/>
        </authorList>
    </citation>
    <scope>NUCLEOTIDE SEQUENCE</scope>
    <source>
        <strain evidence="4">DSM 19957</strain>
    </source>
</reference>
<keyword evidence="5" id="KW-1185">Reference proteome</keyword>
<dbReference type="Proteomes" id="UP001216390">
    <property type="component" value="Chromosome"/>
</dbReference>
<dbReference type="RefSeq" id="WP_272734574.1">
    <property type="nucleotide sequence ID" value="NZ_CP116942.1"/>
</dbReference>
<feature type="domain" description="YdbS-like PH" evidence="1">
    <location>
        <begin position="94"/>
        <end position="166"/>
    </location>
</feature>
<dbReference type="InterPro" id="IPR005182">
    <property type="entry name" value="YdbS-like_PH"/>
</dbReference>
<dbReference type="Pfam" id="PF10708">
    <property type="entry name" value="DUF2510"/>
    <property type="match status" value="1"/>
</dbReference>
<feature type="domain" description="SHOCT" evidence="2">
    <location>
        <begin position="215"/>
        <end position="242"/>
    </location>
</feature>
<organism evidence="4 5">
    <name type="scientific">Iamia majanohamensis</name>
    <dbReference type="NCBI Taxonomy" id="467976"/>
    <lineage>
        <taxon>Bacteria</taxon>
        <taxon>Bacillati</taxon>
        <taxon>Actinomycetota</taxon>
        <taxon>Acidimicrobiia</taxon>
        <taxon>Acidimicrobiales</taxon>
        <taxon>Iamiaceae</taxon>
        <taxon>Iamia</taxon>
    </lineage>
</organism>
<evidence type="ECO:0000313" key="5">
    <source>
        <dbReference type="Proteomes" id="UP001216390"/>
    </source>
</evidence>
<dbReference type="EMBL" id="CP116942">
    <property type="protein sequence ID" value="WCO65049.1"/>
    <property type="molecule type" value="Genomic_DNA"/>
</dbReference>
<dbReference type="Pfam" id="PF03703">
    <property type="entry name" value="bPH_2"/>
    <property type="match status" value="1"/>
</dbReference>
<dbReference type="KEGG" id="ima:PO878_11115"/>
<evidence type="ECO:0000259" key="2">
    <source>
        <dbReference type="Pfam" id="PF09851"/>
    </source>
</evidence>
<protein>
    <submittedName>
        <fullName evidence="4">SHOCT domain-containing protein</fullName>
    </submittedName>
</protein>
<name>A0AAF0BU18_9ACTN</name>
<dbReference type="Pfam" id="PF09851">
    <property type="entry name" value="SHOCT"/>
    <property type="match status" value="1"/>
</dbReference>
<dbReference type="InterPro" id="IPR018929">
    <property type="entry name" value="DUF2510"/>
</dbReference>
<dbReference type="AlphaFoldDB" id="A0AAF0BU18"/>
<accession>A0AAF0BU18</accession>
<evidence type="ECO:0000259" key="1">
    <source>
        <dbReference type="Pfam" id="PF03703"/>
    </source>
</evidence>